<gene>
    <name evidence="1" type="ORF">LITE_LOCUS34604</name>
</gene>
<name>A0AAV0NR21_9ROSI</name>
<protein>
    <submittedName>
        <fullName evidence="1">Uncharacterized protein</fullName>
    </submittedName>
</protein>
<dbReference type="EMBL" id="CAMGYJ010000008">
    <property type="protein sequence ID" value="CAI0460736.1"/>
    <property type="molecule type" value="Genomic_DNA"/>
</dbReference>
<organism evidence="1 2">
    <name type="scientific">Linum tenue</name>
    <dbReference type="NCBI Taxonomy" id="586396"/>
    <lineage>
        <taxon>Eukaryota</taxon>
        <taxon>Viridiplantae</taxon>
        <taxon>Streptophyta</taxon>
        <taxon>Embryophyta</taxon>
        <taxon>Tracheophyta</taxon>
        <taxon>Spermatophyta</taxon>
        <taxon>Magnoliopsida</taxon>
        <taxon>eudicotyledons</taxon>
        <taxon>Gunneridae</taxon>
        <taxon>Pentapetalae</taxon>
        <taxon>rosids</taxon>
        <taxon>fabids</taxon>
        <taxon>Malpighiales</taxon>
        <taxon>Linaceae</taxon>
        <taxon>Linum</taxon>
    </lineage>
</organism>
<sequence>MKGLYSTCVILLPIELDKVFSFLCFSDLLSGFSCLAGKFFRPGNFFPSTVSSSCFLEPETLEGYRATAGSLIFNLTGFLLLRVSGFSFRGENPTLAVWCIELLALLACRFAERKEHSIGAEQGQ</sequence>
<evidence type="ECO:0000313" key="2">
    <source>
        <dbReference type="Proteomes" id="UP001154282"/>
    </source>
</evidence>
<accession>A0AAV0NR21</accession>
<reference evidence="1" key="1">
    <citation type="submission" date="2022-08" db="EMBL/GenBank/DDBJ databases">
        <authorList>
            <person name="Gutierrez-Valencia J."/>
        </authorList>
    </citation>
    <scope>NUCLEOTIDE SEQUENCE</scope>
</reference>
<keyword evidence="2" id="KW-1185">Reference proteome</keyword>
<proteinExistence type="predicted"/>
<comment type="caution">
    <text evidence="1">The sequence shown here is derived from an EMBL/GenBank/DDBJ whole genome shotgun (WGS) entry which is preliminary data.</text>
</comment>
<dbReference type="AlphaFoldDB" id="A0AAV0NR21"/>
<dbReference type="Proteomes" id="UP001154282">
    <property type="component" value="Unassembled WGS sequence"/>
</dbReference>
<evidence type="ECO:0000313" key="1">
    <source>
        <dbReference type="EMBL" id="CAI0460736.1"/>
    </source>
</evidence>